<dbReference type="EMBL" id="LCAB01000006">
    <property type="protein sequence ID" value="KKR83355.1"/>
    <property type="molecule type" value="Genomic_DNA"/>
</dbReference>
<protein>
    <submittedName>
        <fullName evidence="1">Uncharacterized protein</fullName>
    </submittedName>
</protein>
<sequence>MIPIGQAIEGVVEAYHQMVAGRFISGAMEWECAFANIKDSPSDAKLEALLDLSVARLVKAFYEKHRNKKKGGAS</sequence>
<dbReference type="Proteomes" id="UP000034601">
    <property type="component" value="Unassembled WGS sequence"/>
</dbReference>
<proteinExistence type="predicted"/>
<gene>
    <name evidence="1" type="ORF">UU29_C0006G0044</name>
</gene>
<evidence type="ECO:0000313" key="2">
    <source>
        <dbReference type="Proteomes" id="UP000034601"/>
    </source>
</evidence>
<comment type="caution">
    <text evidence="1">The sequence shown here is derived from an EMBL/GenBank/DDBJ whole genome shotgun (WGS) entry which is preliminary data.</text>
</comment>
<accession>A0A0G0WGD8</accession>
<organism evidence="1 2">
    <name type="scientific">Candidatus Daviesbacteria bacterium GW2011_GWA2_40_9</name>
    <dbReference type="NCBI Taxonomy" id="1618424"/>
    <lineage>
        <taxon>Bacteria</taxon>
        <taxon>Candidatus Daviesiibacteriota</taxon>
    </lineage>
</organism>
<dbReference type="AlphaFoldDB" id="A0A0G0WGD8"/>
<evidence type="ECO:0000313" key="1">
    <source>
        <dbReference type="EMBL" id="KKR83355.1"/>
    </source>
</evidence>
<reference evidence="1 2" key="1">
    <citation type="journal article" date="2015" name="Nature">
        <title>rRNA introns, odd ribosomes, and small enigmatic genomes across a large radiation of phyla.</title>
        <authorList>
            <person name="Brown C.T."/>
            <person name="Hug L.A."/>
            <person name="Thomas B.C."/>
            <person name="Sharon I."/>
            <person name="Castelle C.J."/>
            <person name="Singh A."/>
            <person name="Wilkins M.J."/>
            <person name="Williams K.H."/>
            <person name="Banfield J.F."/>
        </authorList>
    </citation>
    <scope>NUCLEOTIDE SEQUENCE [LARGE SCALE GENOMIC DNA]</scope>
</reference>
<name>A0A0G0WGD8_9BACT</name>